<sequence>MTHLQENPFKSYIYRIPFAGSIQGGLQEGKSITVSGRVLPGADRFHVNLQCGSRAGADIAIHINPRYESQHYVVTNSFQYGSWGSEERKYTSPFPVGSPFTLVISVTRDSYQLSVNGSHFMDYKHRLPIHPVDTISVGGKVEISSIAFQNPVLAFPSQPAFASQVAFPPQAGFPSYPAFAPQPGFPAQPGFPPAAPVSIQGGAVPYRAAISGGLRPGRTITIQGSVQPSATRFHVNLSHQSGIALHYNPRFSENVVVRNTKQWEQWGAEERGGGMPFHRGQPFTLTICCEAHSFRIVANGMQTHNYKHRFTPLHAVTALEIDGDITLTSVIV</sequence>
<dbReference type="CDD" id="cd00070">
    <property type="entry name" value="GLECT"/>
    <property type="match status" value="2"/>
</dbReference>
<dbReference type="Ensembl" id="ENSACIT00000015188.1">
    <property type="protein sequence ID" value="ENSACIP00000014792.1"/>
    <property type="gene ID" value="ENSACIG00000011476.1"/>
</dbReference>
<dbReference type="FunFam" id="2.60.120.200:FF:000023">
    <property type="entry name" value="Galectin"/>
    <property type="match status" value="1"/>
</dbReference>
<evidence type="ECO:0000256" key="2">
    <source>
        <dbReference type="ARBA" id="ARBA00022737"/>
    </source>
</evidence>
<keyword evidence="6" id="KW-1185">Reference proteome</keyword>
<reference evidence="5" key="2">
    <citation type="submission" date="2025-09" db="UniProtKB">
        <authorList>
            <consortium name="Ensembl"/>
        </authorList>
    </citation>
    <scope>IDENTIFICATION</scope>
</reference>
<evidence type="ECO:0000313" key="6">
    <source>
        <dbReference type="Proteomes" id="UP000261340"/>
    </source>
</evidence>
<dbReference type="SMART" id="SM00276">
    <property type="entry name" value="GLECT"/>
    <property type="match status" value="2"/>
</dbReference>
<keyword evidence="1 3" id="KW-0430">Lectin</keyword>
<dbReference type="InterPro" id="IPR013320">
    <property type="entry name" value="ConA-like_dom_sf"/>
</dbReference>
<accession>A0A3Q0RWH6</accession>
<dbReference type="OMA" id="IRCEYEG"/>
<dbReference type="Gene3D" id="2.60.120.200">
    <property type="match status" value="2"/>
</dbReference>
<feature type="domain" description="Galectin" evidence="4">
    <location>
        <begin position="206"/>
        <end position="332"/>
    </location>
</feature>
<dbReference type="GO" id="GO:0010628">
    <property type="term" value="P:positive regulation of gene expression"/>
    <property type="evidence" value="ECO:0007669"/>
    <property type="project" value="TreeGrafter"/>
</dbReference>
<dbReference type="GO" id="GO:0005829">
    <property type="term" value="C:cytosol"/>
    <property type="evidence" value="ECO:0007669"/>
    <property type="project" value="TreeGrafter"/>
</dbReference>
<evidence type="ECO:0000313" key="5">
    <source>
        <dbReference type="Ensembl" id="ENSACIP00000014792.1"/>
    </source>
</evidence>
<reference evidence="5" key="1">
    <citation type="submission" date="2025-08" db="UniProtKB">
        <authorList>
            <consortium name="Ensembl"/>
        </authorList>
    </citation>
    <scope>IDENTIFICATION</scope>
</reference>
<name>A0A3Q0RWH6_AMPCI</name>
<dbReference type="GeneTree" id="ENSGT00940000162258"/>
<dbReference type="AlphaFoldDB" id="A0A3Q0RWH6"/>
<dbReference type="FunFam" id="2.60.120.200:FF:000078">
    <property type="entry name" value="Galectin"/>
    <property type="match status" value="1"/>
</dbReference>
<dbReference type="SMART" id="SM00908">
    <property type="entry name" value="Gal-bind_lectin"/>
    <property type="match status" value="2"/>
</dbReference>
<dbReference type="Pfam" id="PF00337">
    <property type="entry name" value="Gal-bind_lectin"/>
    <property type="match status" value="2"/>
</dbReference>
<dbReference type="PANTHER" id="PTHR11346">
    <property type="entry name" value="GALECTIN"/>
    <property type="match status" value="1"/>
</dbReference>
<evidence type="ECO:0000256" key="1">
    <source>
        <dbReference type="ARBA" id="ARBA00022734"/>
    </source>
</evidence>
<protein>
    <recommendedName>
        <fullName evidence="3">Galectin</fullName>
    </recommendedName>
</protein>
<dbReference type="GO" id="GO:0032689">
    <property type="term" value="P:negative regulation of type II interferon production"/>
    <property type="evidence" value="ECO:0007669"/>
    <property type="project" value="TreeGrafter"/>
</dbReference>
<dbReference type="InterPro" id="IPR044156">
    <property type="entry name" value="Galectin-like"/>
</dbReference>
<dbReference type="STRING" id="61819.ENSACIP00000014792"/>
<dbReference type="PANTHER" id="PTHR11346:SF80">
    <property type="entry name" value="GALECTIN-9C"/>
    <property type="match status" value="1"/>
</dbReference>
<dbReference type="GO" id="GO:0030246">
    <property type="term" value="F:carbohydrate binding"/>
    <property type="evidence" value="ECO:0007669"/>
    <property type="project" value="UniProtKB-UniRule"/>
</dbReference>
<dbReference type="Proteomes" id="UP000261340">
    <property type="component" value="Unplaced"/>
</dbReference>
<feature type="domain" description="Galectin" evidence="4">
    <location>
        <begin position="18"/>
        <end position="149"/>
    </location>
</feature>
<dbReference type="GO" id="GO:0005634">
    <property type="term" value="C:nucleus"/>
    <property type="evidence" value="ECO:0007669"/>
    <property type="project" value="TreeGrafter"/>
</dbReference>
<dbReference type="InterPro" id="IPR001079">
    <property type="entry name" value="Galectin_CRD"/>
</dbReference>
<dbReference type="SUPFAM" id="SSF49899">
    <property type="entry name" value="Concanavalin A-like lectins/glucanases"/>
    <property type="match status" value="2"/>
</dbReference>
<keyword evidence="2" id="KW-0677">Repeat</keyword>
<evidence type="ECO:0000256" key="3">
    <source>
        <dbReference type="RuleBase" id="RU102079"/>
    </source>
</evidence>
<proteinExistence type="predicted"/>
<organism evidence="5 6">
    <name type="scientific">Amphilophus citrinellus</name>
    <name type="common">Midas cichlid</name>
    <name type="synonym">Cichlasoma citrinellum</name>
    <dbReference type="NCBI Taxonomy" id="61819"/>
    <lineage>
        <taxon>Eukaryota</taxon>
        <taxon>Metazoa</taxon>
        <taxon>Chordata</taxon>
        <taxon>Craniata</taxon>
        <taxon>Vertebrata</taxon>
        <taxon>Euteleostomi</taxon>
        <taxon>Actinopterygii</taxon>
        <taxon>Neopterygii</taxon>
        <taxon>Teleostei</taxon>
        <taxon>Neoteleostei</taxon>
        <taxon>Acanthomorphata</taxon>
        <taxon>Ovalentaria</taxon>
        <taxon>Cichlomorphae</taxon>
        <taxon>Cichliformes</taxon>
        <taxon>Cichlidae</taxon>
        <taxon>New World cichlids</taxon>
        <taxon>Cichlasomatinae</taxon>
        <taxon>Heroini</taxon>
        <taxon>Amphilophus</taxon>
    </lineage>
</organism>
<dbReference type="GO" id="GO:2000562">
    <property type="term" value="P:negative regulation of CD4-positive, alpha-beta T cell proliferation"/>
    <property type="evidence" value="ECO:0007669"/>
    <property type="project" value="TreeGrafter"/>
</dbReference>
<dbReference type="GO" id="GO:0016936">
    <property type="term" value="F:galactoside binding"/>
    <property type="evidence" value="ECO:0007669"/>
    <property type="project" value="TreeGrafter"/>
</dbReference>
<evidence type="ECO:0000259" key="4">
    <source>
        <dbReference type="PROSITE" id="PS51304"/>
    </source>
</evidence>
<dbReference type="PROSITE" id="PS51304">
    <property type="entry name" value="GALECTIN"/>
    <property type="match status" value="2"/>
</dbReference>